<keyword evidence="4 7" id="KW-0812">Transmembrane</keyword>
<evidence type="ECO:0000256" key="3">
    <source>
        <dbReference type="ARBA" id="ARBA00022475"/>
    </source>
</evidence>
<feature type="transmembrane region" description="Helical" evidence="7">
    <location>
        <begin position="86"/>
        <end position="103"/>
    </location>
</feature>
<evidence type="ECO:0000256" key="7">
    <source>
        <dbReference type="SAM" id="Phobius"/>
    </source>
</evidence>
<accession>A0A1H7R4A0</accession>
<sequence length="152" mass="16651">MYREIINQMVATNDSWTGLVLRLTLGGVLFPHAVQKLFGWCNGPGLSGEMHFMTQIAGLSSFTAITAIVIECGGMFLLLTGAGTRIAAVGIFGLFIGMIVFIHRPNGFFMNWFGRLPAGMEGFEYHLLVLGLCMAIFIEGGGKFSVDRLYFE</sequence>
<evidence type="ECO:0000256" key="2">
    <source>
        <dbReference type="ARBA" id="ARBA00006679"/>
    </source>
</evidence>
<comment type="subcellular location">
    <subcellularLocation>
        <location evidence="1">Cell membrane</location>
        <topology evidence="1">Multi-pass membrane protein</topology>
    </subcellularLocation>
</comment>
<gene>
    <name evidence="8" type="ORF">SAMN05661044_02826</name>
</gene>
<dbReference type="InterPro" id="IPR051907">
    <property type="entry name" value="DoxX-like_oxidoreductase"/>
</dbReference>
<feature type="transmembrane region" description="Helical" evidence="7">
    <location>
        <begin position="56"/>
        <end position="79"/>
    </location>
</feature>
<dbReference type="PANTHER" id="PTHR33452">
    <property type="entry name" value="OXIDOREDUCTASE CATD-RELATED"/>
    <property type="match status" value="1"/>
</dbReference>
<dbReference type="AlphaFoldDB" id="A0A1H7R4A0"/>
<keyword evidence="6 7" id="KW-0472">Membrane</keyword>
<name>A0A1H7R4A0_OLID1</name>
<comment type="similarity">
    <text evidence="2">Belongs to the DoxX family.</text>
</comment>
<evidence type="ECO:0000256" key="1">
    <source>
        <dbReference type="ARBA" id="ARBA00004651"/>
    </source>
</evidence>
<dbReference type="RefSeq" id="WP_202907843.1">
    <property type="nucleotide sequence ID" value="NZ_FOAF01000002.1"/>
</dbReference>
<evidence type="ECO:0000256" key="4">
    <source>
        <dbReference type="ARBA" id="ARBA00022692"/>
    </source>
</evidence>
<evidence type="ECO:0000256" key="5">
    <source>
        <dbReference type="ARBA" id="ARBA00022989"/>
    </source>
</evidence>
<organism evidence="8 9">
    <name type="scientific">Olivibacter domesticus</name>
    <name type="common">Pseudosphingobacterium domesticum</name>
    <dbReference type="NCBI Taxonomy" id="407022"/>
    <lineage>
        <taxon>Bacteria</taxon>
        <taxon>Pseudomonadati</taxon>
        <taxon>Bacteroidota</taxon>
        <taxon>Sphingobacteriia</taxon>
        <taxon>Sphingobacteriales</taxon>
        <taxon>Sphingobacteriaceae</taxon>
        <taxon>Olivibacter</taxon>
    </lineage>
</organism>
<evidence type="ECO:0000313" key="8">
    <source>
        <dbReference type="EMBL" id="SEL54808.1"/>
    </source>
</evidence>
<evidence type="ECO:0000313" key="9">
    <source>
        <dbReference type="Proteomes" id="UP000199421"/>
    </source>
</evidence>
<dbReference type="InterPro" id="IPR032808">
    <property type="entry name" value="DoxX"/>
</dbReference>
<dbReference type="GO" id="GO:0005886">
    <property type="term" value="C:plasma membrane"/>
    <property type="evidence" value="ECO:0007669"/>
    <property type="project" value="UniProtKB-SubCell"/>
</dbReference>
<keyword evidence="9" id="KW-1185">Reference proteome</keyword>
<dbReference type="Pfam" id="PF07681">
    <property type="entry name" value="DoxX"/>
    <property type="match status" value="1"/>
</dbReference>
<dbReference type="PANTHER" id="PTHR33452:SF1">
    <property type="entry name" value="INNER MEMBRANE PROTEIN YPHA-RELATED"/>
    <property type="match status" value="1"/>
</dbReference>
<protein>
    <submittedName>
        <fullName evidence="8">Putative oxidoreductase</fullName>
    </submittedName>
</protein>
<keyword evidence="5 7" id="KW-1133">Transmembrane helix</keyword>
<dbReference type="EMBL" id="FOAF01000002">
    <property type="protein sequence ID" value="SEL54808.1"/>
    <property type="molecule type" value="Genomic_DNA"/>
</dbReference>
<dbReference type="STRING" id="407022.SAMN05661044_02826"/>
<feature type="transmembrane region" description="Helical" evidence="7">
    <location>
        <begin position="123"/>
        <end position="142"/>
    </location>
</feature>
<keyword evidence="3" id="KW-1003">Cell membrane</keyword>
<evidence type="ECO:0000256" key="6">
    <source>
        <dbReference type="ARBA" id="ARBA00023136"/>
    </source>
</evidence>
<proteinExistence type="inferred from homology"/>
<reference evidence="9" key="1">
    <citation type="submission" date="2016-10" db="EMBL/GenBank/DDBJ databases">
        <authorList>
            <person name="Varghese N."/>
            <person name="Submissions S."/>
        </authorList>
    </citation>
    <scope>NUCLEOTIDE SEQUENCE [LARGE SCALE GENOMIC DNA]</scope>
    <source>
        <strain evidence="9">DSM 18733</strain>
    </source>
</reference>
<dbReference type="Proteomes" id="UP000199421">
    <property type="component" value="Unassembled WGS sequence"/>
</dbReference>